<keyword evidence="3" id="KW-1185">Reference proteome</keyword>
<dbReference type="InterPro" id="IPR013785">
    <property type="entry name" value="Aldolase_TIM"/>
</dbReference>
<feature type="domain" description="Glycoside-hydrolase family GH114 TIM-barrel" evidence="1">
    <location>
        <begin position="15"/>
        <end position="291"/>
    </location>
</feature>
<proteinExistence type="predicted"/>
<accession>A0A1N7JI67</accession>
<dbReference type="Gene3D" id="3.20.20.70">
    <property type="entry name" value="Aldolase class I"/>
    <property type="match status" value="1"/>
</dbReference>
<name>A0A1N7JI67_9BACI</name>
<dbReference type="PANTHER" id="PTHR35882">
    <property type="entry name" value="PELA"/>
    <property type="match status" value="1"/>
</dbReference>
<dbReference type="InterPro" id="IPR016063">
    <property type="entry name" value="TM1410_Glycdase"/>
</dbReference>
<dbReference type="AlphaFoldDB" id="A0A1N7JI67"/>
<dbReference type="PRINTS" id="PR01545">
    <property type="entry name" value="THEMAYE10DUF"/>
</dbReference>
<evidence type="ECO:0000313" key="3">
    <source>
        <dbReference type="Proteomes" id="UP000187608"/>
    </source>
</evidence>
<dbReference type="NCBIfam" id="TIGR01370">
    <property type="entry name" value="MJ1477/TM1410 family putative glycoside hydrolase"/>
    <property type="match status" value="1"/>
</dbReference>
<organism evidence="2 3">
    <name type="scientific">Salimicrobium flavidum</name>
    <dbReference type="NCBI Taxonomy" id="570947"/>
    <lineage>
        <taxon>Bacteria</taxon>
        <taxon>Bacillati</taxon>
        <taxon>Bacillota</taxon>
        <taxon>Bacilli</taxon>
        <taxon>Bacillales</taxon>
        <taxon>Bacillaceae</taxon>
        <taxon>Salimicrobium</taxon>
    </lineage>
</organism>
<dbReference type="Proteomes" id="UP000187608">
    <property type="component" value="Unassembled WGS sequence"/>
</dbReference>
<evidence type="ECO:0000313" key="2">
    <source>
        <dbReference type="EMBL" id="SIS49025.1"/>
    </source>
</evidence>
<dbReference type="InterPro" id="IPR016062">
    <property type="entry name" value="TM1410-rel"/>
</dbReference>
<reference evidence="3" key="1">
    <citation type="submission" date="2017-01" db="EMBL/GenBank/DDBJ databases">
        <authorList>
            <person name="Varghese N."/>
            <person name="Submissions S."/>
        </authorList>
    </citation>
    <scope>NUCLEOTIDE SEQUENCE [LARGE SCALE GENOMIC DNA]</scope>
    <source>
        <strain evidence="3">DSM 23127</strain>
    </source>
</reference>
<dbReference type="Pfam" id="PF03537">
    <property type="entry name" value="Glyco_hydro_114"/>
    <property type="match status" value="1"/>
</dbReference>
<gene>
    <name evidence="2" type="ORF">SAMN05421687_10685</name>
</gene>
<dbReference type="EMBL" id="FTOC01000006">
    <property type="protein sequence ID" value="SIS49025.1"/>
    <property type="molecule type" value="Genomic_DNA"/>
</dbReference>
<dbReference type="PANTHER" id="PTHR35882:SF1">
    <property type="match status" value="1"/>
</dbReference>
<protein>
    <recommendedName>
        <fullName evidence="1">Glycoside-hydrolase family GH114 TIM-barrel domain-containing protein</fullName>
    </recommendedName>
</protein>
<dbReference type="InterPro" id="IPR017853">
    <property type="entry name" value="GH"/>
</dbReference>
<evidence type="ECO:0000259" key="1">
    <source>
        <dbReference type="Pfam" id="PF03537"/>
    </source>
</evidence>
<dbReference type="InterPro" id="IPR004352">
    <property type="entry name" value="GH114_TIM-barrel"/>
</dbReference>
<dbReference type="STRING" id="570947.SAMN05421687_10685"/>
<dbReference type="SUPFAM" id="SSF51445">
    <property type="entry name" value="(Trans)glycosidases"/>
    <property type="match status" value="1"/>
</dbReference>
<sequence length="305" mass="35487">MLGACESAESKQNDWLYQLQYAEPDAISNSEYETVVMDPTRDGSNATRYTNQEISSIQENGTKVLAYISIGEASAFKSYWSEEWGEEVDGTLEVSESAPDWLGRDPNPAWPESVKVRYWEEEWWRIIEEELNRIQEAGFDGVYLDLVDAFEYWGDEQTYQQELRLAGDPSNREDAAIRMMELVNRMAAYLRDTQADFEVFPQNAESILFFDDGEYLEAINGIGIEDTWFREDQAIDSEEIETRLSYIKQVQDADKQVLSVDYVRVDSPSQQDKERVEEYYLKCREQGFACFAAYMDRELDDFIPR</sequence>